<comment type="caution">
    <text evidence="2">The sequence shown here is derived from an EMBL/GenBank/DDBJ whole genome shotgun (WGS) entry which is preliminary data.</text>
</comment>
<evidence type="ECO:0000313" key="3">
    <source>
        <dbReference type="Proteomes" id="UP000604825"/>
    </source>
</evidence>
<proteinExistence type="predicted"/>
<feature type="region of interest" description="Disordered" evidence="1">
    <location>
        <begin position="1"/>
        <end position="47"/>
    </location>
</feature>
<evidence type="ECO:0000313" key="2">
    <source>
        <dbReference type="EMBL" id="CAD6204989.1"/>
    </source>
</evidence>
<protein>
    <submittedName>
        <fullName evidence="2">Uncharacterized protein</fullName>
    </submittedName>
</protein>
<organism evidence="2 3">
    <name type="scientific">Miscanthus lutarioriparius</name>
    <dbReference type="NCBI Taxonomy" id="422564"/>
    <lineage>
        <taxon>Eukaryota</taxon>
        <taxon>Viridiplantae</taxon>
        <taxon>Streptophyta</taxon>
        <taxon>Embryophyta</taxon>
        <taxon>Tracheophyta</taxon>
        <taxon>Spermatophyta</taxon>
        <taxon>Magnoliopsida</taxon>
        <taxon>Liliopsida</taxon>
        <taxon>Poales</taxon>
        <taxon>Poaceae</taxon>
        <taxon>PACMAD clade</taxon>
        <taxon>Panicoideae</taxon>
        <taxon>Andropogonodae</taxon>
        <taxon>Andropogoneae</taxon>
        <taxon>Saccharinae</taxon>
        <taxon>Miscanthus</taxon>
    </lineage>
</organism>
<dbReference type="Proteomes" id="UP000604825">
    <property type="component" value="Unassembled WGS sequence"/>
</dbReference>
<accession>A0A811MI99</accession>
<gene>
    <name evidence="2" type="ORF">NCGR_LOCUS2864</name>
</gene>
<keyword evidence="3" id="KW-1185">Reference proteome</keyword>
<dbReference type="AlphaFoldDB" id="A0A811MI99"/>
<name>A0A811MI99_9POAL</name>
<evidence type="ECO:0000256" key="1">
    <source>
        <dbReference type="SAM" id="MobiDB-lite"/>
    </source>
</evidence>
<dbReference type="EMBL" id="CAJGYO010000001">
    <property type="protein sequence ID" value="CAD6204989.1"/>
    <property type="molecule type" value="Genomic_DNA"/>
</dbReference>
<sequence length="104" mass="10293">MARSAGAAGAGGGSGEAPRSPLGSFGGGRQQRRRLQARGPLSPLAPRCTPQSVAARWSVVAAATAGNGAAASGGFDYDLVIIGAGVGGHGGCPPRSQEVIKYRY</sequence>
<reference evidence="2" key="1">
    <citation type="submission" date="2020-10" db="EMBL/GenBank/DDBJ databases">
        <authorList>
            <person name="Han B."/>
            <person name="Lu T."/>
            <person name="Zhao Q."/>
            <person name="Huang X."/>
            <person name="Zhao Y."/>
        </authorList>
    </citation>
    <scope>NUCLEOTIDE SEQUENCE</scope>
</reference>